<comment type="caution">
    <text evidence="1">The sequence shown here is derived from an EMBL/GenBank/DDBJ whole genome shotgun (WGS) entry which is preliminary data.</text>
</comment>
<proteinExistence type="predicted"/>
<gene>
    <name evidence="1" type="ORF">OWV82_016270</name>
</gene>
<sequence>MEFSDIEEKIEHEAIEKSMQMMSIQASSSDSNPEPGPPHEALFLALAYLPVYELLSMSEVCLSLRDAVNTDVLSWINIIVDKPLNRRLSEEILMKITSKAEGKLRTLALINCERITNRGLQQIIEKNPFIKKLYVPGCTGLTPEGIIKAVEKLSENKHTLESLHIRGIYRITKDHLRNLQSYLQVNSPQQNQKKQRHILYHEDTNYLLLANEEGDRGIDVEICPKCDEVRMVFDCTKDACKRKLPAYRCRGCCRCIPWCAECGGCVELDSMEDAVCKDILCLDCWLQLAKCNLCNKPYCRQHANLGSNSSDSPGFVCDVCQGQSQQLYYVEYEI</sequence>
<organism evidence="1 2">
    <name type="scientific">Melia azedarach</name>
    <name type="common">Chinaberry tree</name>
    <dbReference type="NCBI Taxonomy" id="155640"/>
    <lineage>
        <taxon>Eukaryota</taxon>
        <taxon>Viridiplantae</taxon>
        <taxon>Streptophyta</taxon>
        <taxon>Embryophyta</taxon>
        <taxon>Tracheophyta</taxon>
        <taxon>Spermatophyta</taxon>
        <taxon>Magnoliopsida</taxon>
        <taxon>eudicotyledons</taxon>
        <taxon>Gunneridae</taxon>
        <taxon>Pentapetalae</taxon>
        <taxon>rosids</taxon>
        <taxon>malvids</taxon>
        <taxon>Sapindales</taxon>
        <taxon>Meliaceae</taxon>
        <taxon>Melia</taxon>
    </lineage>
</organism>
<dbReference type="EMBL" id="CM051402">
    <property type="protein sequence ID" value="KAJ4710039.1"/>
    <property type="molecule type" value="Genomic_DNA"/>
</dbReference>
<reference evidence="1 2" key="1">
    <citation type="journal article" date="2023" name="Science">
        <title>Complex scaffold remodeling in plant triterpene biosynthesis.</title>
        <authorList>
            <person name="De La Pena R."/>
            <person name="Hodgson H."/>
            <person name="Liu J.C."/>
            <person name="Stephenson M.J."/>
            <person name="Martin A.C."/>
            <person name="Owen C."/>
            <person name="Harkess A."/>
            <person name="Leebens-Mack J."/>
            <person name="Jimenez L.E."/>
            <person name="Osbourn A."/>
            <person name="Sattely E.S."/>
        </authorList>
    </citation>
    <scope>NUCLEOTIDE SEQUENCE [LARGE SCALE GENOMIC DNA]</scope>
    <source>
        <strain evidence="2">cv. JPN11</strain>
        <tissue evidence="1">Leaf</tissue>
    </source>
</reference>
<protein>
    <submittedName>
        <fullName evidence="1">F-box protein</fullName>
    </submittedName>
</protein>
<evidence type="ECO:0000313" key="1">
    <source>
        <dbReference type="EMBL" id="KAJ4710039.1"/>
    </source>
</evidence>
<name>A0ACC1XGH0_MELAZ</name>
<accession>A0ACC1XGH0</accession>
<keyword evidence="2" id="KW-1185">Reference proteome</keyword>
<dbReference type="Proteomes" id="UP001164539">
    <property type="component" value="Chromosome 9"/>
</dbReference>
<evidence type="ECO:0000313" key="2">
    <source>
        <dbReference type="Proteomes" id="UP001164539"/>
    </source>
</evidence>